<proteinExistence type="predicted"/>
<feature type="compositionally biased region" description="Polar residues" evidence="1">
    <location>
        <begin position="17"/>
        <end position="28"/>
    </location>
</feature>
<dbReference type="EMBL" id="CP063136">
    <property type="protein sequence ID" value="QOU20703.1"/>
    <property type="molecule type" value="Genomic_DNA"/>
</dbReference>
<dbReference type="KEGG" id="bbrx:BRETT_000414"/>
<evidence type="ECO:0000256" key="1">
    <source>
        <dbReference type="SAM" id="MobiDB-lite"/>
    </source>
</evidence>
<protein>
    <submittedName>
        <fullName evidence="2">Uncharacterized protein</fullName>
    </submittedName>
</protein>
<reference evidence="2" key="1">
    <citation type="submission" date="2020-10" db="EMBL/GenBank/DDBJ databases">
        <authorList>
            <person name="Palmer J.M."/>
        </authorList>
    </citation>
    <scope>NUCLEOTIDE SEQUENCE</scope>
    <source>
        <strain evidence="2">UCD 2041</strain>
    </source>
</reference>
<accession>A0A871R2M3</accession>
<organism evidence="2 3">
    <name type="scientific">Dekkera bruxellensis</name>
    <name type="common">Brettanomyces custersii</name>
    <dbReference type="NCBI Taxonomy" id="5007"/>
    <lineage>
        <taxon>Eukaryota</taxon>
        <taxon>Fungi</taxon>
        <taxon>Dikarya</taxon>
        <taxon>Ascomycota</taxon>
        <taxon>Saccharomycotina</taxon>
        <taxon>Pichiomycetes</taxon>
        <taxon>Pichiales</taxon>
        <taxon>Pichiaceae</taxon>
        <taxon>Brettanomyces</taxon>
    </lineage>
</organism>
<dbReference type="GeneID" id="64572339"/>
<evidence type="ECO:0000313" key="2">
    <source>
        <dbReference type="EMBL" id="QOU20703.1"/>
    </source>
</evidence>
<gene>
    <name evidence="2" type="ORF">BRETT_000414</name>
</gene>
<dbReference type="RefSeq" id="XP_041137196.1">
    <property type="nucleotide sequence ID" value="XM_041278982.1"/>
</dbReference>
<reference evidence="2" key="2">
    <citation type="journal article" name="BMC Genomics">
        <title>New genome assemblies reveal patterns of domestication and adaptation across Brettanomyces (Dekkera) species.</title>
        <authorList>
            <person name="Roach M.J."/>
            <person name="Borneman A.R."/>
        </authorList>
    </citation>
    <scope>NUCLEOTIDE SEQUENCE</scope>
    <source>
        <strain evidence="2">UCD 2041</strain>
    </source>
</reference>
<sequence>MSEQFWKNSEECASLQKTGISSANTHPVTIQRKRRKSSFNTADSPYAIRKSFLSKSMLEDDNFQSYELSSYSSYSDRNCGPEFSRIPSYSINLTKSQGFIWNQDLFATSFQQRRAGLTPSSVESTPEPVKVIDIIIDSDEEEEDIEERRSKNVSPRVFGRYNLRKTDDTHCRSGERSAIISEKNMEAEEDTYFPGDSQACGGDW</sequence>
<dbReference type="OrthoDB" id="4063176at2759"/>
<name>A0A871R2M3_DEKBR</name>
<dbReference type="AlphaFoldDB" id="A0A871R2M3"/>
<feature type="region of interest" description="Disordered" evidence="1">
    <location>
        <begin position="17"/>
        <end position="42"/>
    </location>
</feature>
<dbReference type="Proteomes" id="UP000663131">
    <property type="component" value="Chromosome 8"/>
</dbReference>
<evidence type="ECO:0000313" key="3">
    <source>
        <dbReference type="Proteomes" id="UP000663131"/>
    </source>
</evidence>